<evidence type="ECO:0000313" key="2">
    <source>
        <dbReference type="Proteomes" id="UP000192247"/>
    </source>
</evidence>
<reference evidence="1 2" key="1">
    <citation type="journal article" date="2017" name="Gigascience">
        <title>Draft genome of the honey bee ectoparasitic mite, Tropilaelaps mercedesae, is shaped by the parasitic life history.</title>
        <authorList>
            <person name="Dong X."/>
            <person name="Armstrong S.D."/>
            <person name="Xia D."/>
            <person name="Makepeace B.L."/>
            <person name="Darby A.C."/>
            <person name="Kadowaki T."/>
        </authorList>
    </citation>
    <scope>NUCLEOTIDE SEQUENCE [LARGE SCALE GENOMIC DNA]</scope>
    <source>
        <strain evidence="1">Wuxi-XJTLU</strain>
    </source>
</reference>
<gene>
    <name evidence="1" type="ORF">BIW11_02474</name>
</gene>
<protein>
    <submittedName>
        <fullName evidence="1">Uncharacterized protein</fullName>
    </submittedName>
</protein>
<keyword evidence="2" id="KW-1185">Reference proteome</keyword>
<comment type="caution">
    <text evidence="1">The sequence shown here is derived from an EMBL/GenBank/DDBJ whole genome shotgun (WGS) entry which is preliminary data.</text>
</comment>
<evidence type="ECO:0000313" key="1">
    <source>
        <dbReference type="EMBL" id="OQR79961.1"/>
    </source>
</evidence>
<dbReference type="EMBL" id="MNPL01000504">
    <property type="protein sequence ID" value="OQR79961.1"/>
    <property type="molecule type" value="Genomic_DNA"/>
</dbReference>
<sequence length="128" mass="14474">MTVSCQLIVGNISDVLTPTILDDLLKVLRTGAKYNGMVARITELHQMEVKIQSRLAQVVEYERRLEAVRLARVKLQHLMSEPCTKVETVDQQIHGIEATKSQPNDTTRNFIPIFIENFVPNTSAEKTP</sequence>
<organism evidence="1 2">
    <name type="scientific">Tropilaelaps mercedesae</name>
    <dbReference type="NCBI Taxonomy" id="418985"/>
    <lineage>
        <taxon>Eukaryota</taxon>
        <taxon>Metazoa</taxon>
        <taxon>Ecdysozoa</taxon>
        <taxon>Arthropoda</taxon>
        <taxon>Chelicerata</taxon>
        <taxon>Arachnida</taxon>
        <taxon>Acari</taxon>
        <taxon>Parasitiformes</taxon>
        <taxon>Mesostigmata</taxon>
        <taxon>Gamasina</taxon>
        <taxon>Dermanyssoidea</taxon>
        <taxon>Laelapidae</taxon>
        <taxon>Tropilaelaps</taxon>
    </lineage>
</organism>
<dbReference type="Proteomes" id="UP000192247">
    <property type="component" value="Unassembled WGS sequence"/>
</dbReference>
<dbReference type="AlphaFoldDB" id="A0A1V9Y2M7"/>
<name>A0A1V9Y2M7_9ACAR</name>
<dbReference type="InParanoid" id="A0A1V9Y2M7"/>
<accession>A0A1V9Y2M7</accession>
<proteinExistence type="predicted"/>